<keyword evidence="2" id="KW-1133">Transmembrane helix</keyword>
<evidence type="ECO:0000256" key="2">
    <source>
        <dbReference type="SAM" id="Phobius"/>
    </source>
</evidence>
<proteinExistence type="predicted"/>
<evidence type="ECO:0000313" key="3">
    <source>
        <dbReference type="EMBL" id="KAA5597255.1"/>
    </source>
</evidence>
<protein>
    <recommendedName>
        <fullName evidence="5">OadG family protein</fullName>
    </recommendedName>
</protein>
<dbReference type="OrthoDB" id="9156634at2"/>
<dbReference type="Proteomes" id="UP000323886">
    <property type="component" value="Unassembled WGS sequence"/>
</dbReference>
<keyword evidence="2" id="KW-0812">Transmembrane</keyword>
<keyword evidence="4" id="KW-1185">Reference proteome</keyword>
<comment type="caution">
    <text evidence="3">The sequence shown here is derived from an EMBL/GenBank/DDBJ whole genome shotgun (WGS) entry which is preliminary data.</text>
</comment>
<reference evidence="3 4" key="1">
    <citation type="submission" date="2019-09" db="EMBL/GenBank/DDBJ databases">
        <title>Draft Whole-Genome sequence of Blastochloris sulfoviridis DSM 729.</title>
        <authorList>
            <person name="Meyer T.E."/>
            <person name="Kyndt J.A."/>
        </authorList>
    </citation>
    <scope>NUCLEOTIDE SEQUENCE [LARGE SCALE GENOMIC DNA]</scope>
    <source>
        <strain evidence="3 4">DSM 729</strain>
    </source>
</reference>
<gene>
    <name evidence="3" type="ORF">F1193_14390</name>
</gene>
<name>A0A5M6HN55_9HYPH</name>
<accession>A0A5M6HN55</accession>
<dbReference type="RefSeq" id="WP_150098496.1">
    <property type="nucleotide sequence ID" value="NZ_VWPL01000034.1"/>
</dbReference>
<dbReference type="AlphaFoldDB" id="A0A5M6HN55"/>
<organism evidence="3 4">
    <name type="scientific">Blastochloris sulfoviridis</name>
    <dbReference type="NCBI Taxonomy" id="50712"/>
    <lineage>
        <taxon>Bacteria</taxon>
        <taxon>Pseudomonadati</taxon>
        <taxon>Pseudomonadota</taxon>
        <taxon>Alphaproteobacteria</taxon>
        <taxon>Hyphomicrobiales</taxon>
        <taxon>Blastochloridaceae</taxon>
        <taxon>Blastochloris</taxon>
    </lineage>
</organism>
<keyword evidence="2" id="KW-0472">Membrane</keyword>
<evidence type="ECO:0000256" key="1">
    <source>
        <dbReference type="SAM" id="MobiDB-lite"/>
    </source>
</evidence>
<evidence type="ECO:0000313" key="4">
    <source>
        <dbReference type="Proteomes" id="UP000323886"/>
    </source>
</evidence>
<feature type="transmembrane region" description="Helical" evidence="2">
    <location>
        <begin position="12"/>
        <end position="38"/>
    </location>
</feature>
<dbReference type="EMBL" id="VWPL01000034">
    <property type="protein sequence ID" value="KAA5597255.1"/>
    <property type="molecule type" value="Genomic_DNA"/>
</dbReference>
<sequence>MEAIRLPDTLQGAIILSIIDFFLSFVIIAGIGVVLSLFPLINRIGQKPAQPAAERDPAPTRPVAPDGIPAAHLPVIAAAVHAVVRAGHILRIDGPLPGSSWADQGRARLLAHAAGAASRARPNEPLAPPSGSTDA</sequence>
<feature type="region of interest" description="Disordered" evidence="1">
    <location>
        <begin position="113"/>
        <end position="135"/>
    </location>
</feature>
<evidence type="ECO:0008006" key="5">
    <source>
        <dbReference type="Google" id="ProtNLM"/>
    </source>
</evidence>